<evidence type="ECO:0000256" key="1">
    <source>
        <dbReference type="ARBA" id="ARBA00004906"/>
    </source>
</evidence>
<dbReference type="InterPro" id="IPR016024">
    <property type="entry name" value="ARM-type_fold"/>
</dbReference>
<evidence type="ECO:0000313" key="4">
    <source>
        <dbReference type="Proteomes" id="UP001415857"/>
    </source>
</evidence>
<keyword evidence="4" id="KW-1185">Reference proteome</keyword>
<evidence type="ECO:0000313" key="3">
    <source>
        <dbReference type="EMBL" id="KAK9274579.1"/>
    </source>
</evidence>
<dbReference type="EMBL" id="JBBPBK010000011">
    <property type="protein sequence ID" value="KAK9274579.1"/>
    <property type="molecule type" value="Genomic_DNA"/>
</dbReference>
<proteinExistence type="predicted"/>
<dbReference type="PROSITE" id="PS50097">
    <property type="entry name" value="BTB"/>
    <property type="match status" value="1"/>
</dbReference>
<dbReference type="Pfam" id="PF00651">
    <property type="entry name" value="BTB"/>
    <property type="match status" value="1"/>
</dbReference>
<dbReference type="CDD" id="cd18186">
    <property type="entry name" value="BTB_POZ_ZBTB_KLHL-like"/>
    <property type="match status" value="1"/>
</dbReference>
<dbReference type="SUPFAM" id="SSF54695">
    <property type="entry name" value="POZ domain"/>
    <property type="match status" value="2"/>
</dbReference>
<comment type="pathway">
    <text evidence="1">Protein modification; protein ubiquitination.</text>
</comment>
<dbReference type="Gene3D" id="3.30.710.10">
    <property type="entry name" value="Potassium Channel Kv1.1, Chain A"/>
    <property type="match status" value="2"/>
</dbReference>
<gene>
    <name evidence="3" type="ORF">L1049_021828</name>
</gene>
<dbReference type="InterPro" id="IPR044953">
    <property type="entry name" value="At1g04390-like"/>
</dbReference>
<comment type="caution">
    <text evidence="3">The sequence shown here is derived from an EMBL/GenBank/DDBJ whole genome shotgun (WGS) entry which is preliminary data.</text>
</comment>
<organism evidence="3 4">
    <name type="scientific">Liquidambar formosana</name>
    <name type="common">Formosan gum</name>
    <dbReference type="NCBI Taxonomy" id="63359"/>
    <lineage>
        <taxon>Eukaryota</taxon>
        <taxon>Viridiplantae</taxon>
        <taxon>Streptophyta</taxon>
        <taxon>Embryophyta</taxon>
        <taxon>Tracheophyta</taxon>
        <taxon>Spermatophyta</taxon>
        <taxon>Magnoliopsida</taxon>
        <taxon>eudicotyledons</taxon>
        <taxon>Gunneridae</taxon>
        <taxon>Pentapetalae</taxon>
        <taxon>Saxifragales</taxon>
        <taxon>Altingiaceae</taxon>
        <taxon>Liquidambar</taxon>
    </lineage>
</organism>
<dbReference type="Proteomes" id="UP001415857">
    <property type="component" value="Unassembled WGS sequence"/>
</dbReference>
<dbReference type="SMART" id="SM00225">
    <property type="entry name" value="BTB"/>
    <property type="match status" value="2"/>
</dbReference>
<dbReference type="InterPro" id="IPR011333">
    <property type="entry name" value="SKP1/BTB/POZ_sf"/>
</dbReference>
<dbReference type="PANTHER" id="PTHR35918:SF1">
    <property type="entry name" value="BTB DOMAIN-CONTAINING PROTEIN"/>
    <property type="match status" value="1"/>
</dbReference>
<dbReference type="InterPro" id="IPR000210">
    <property type="entry name" value="BTB/POZ_dom"/>
</dbReference>
<dbReference type="PANTHER" id="PTHR35918">
    <property type="entry name" value="OS06G0674800 PROTEIN"/>
    <property type="match status" value="1"/>
</dbReference>
<dbReference type="SUPFAM" id="SSF48371">
    <property type="entry name" value="ARM repeat"/>
    <property type="match status" value="1"/>
</dbReference>
<reference evidence="3 4" key="1">
    <citation type="journal article" date="2024" name="Plant J.">
        <title>Genome sequences and population genomics reveal climatic adaptation and genomic divergence between two closely related sweetgum species.</title>
        <authorList>
            <person name="Xu W.Q."/>
            <person name="Ren C.Q."/>
            <person name="Zhang X.Y."/>
            <person name="Comes H.P."/>
            <person name="Liu X.H."/>
            <person name="Li Y.G."/>
            <person name="Kettle C.J."/>
            <person name="Jalonen R."/>
            <person name="Gaisberger H."/>
            <person name="Ma Y.Z."/>
            <person name="Qiu Y.X."/>
        </authorList>
    </citation>
    <scope>NUCLEOTIDE SEQUENCE [LARGE SCALE GENOMIC DNA]</scope>
    <source>
        <strain evidence="3">Hangzhou</strain>
    </source>
</reference>
<name>A0AAP0RBI4_LIQFO</name>
<dbReference type="AlphaFoldDB" id="A0AAP0RBI4"/>
<accession>A0AAP0RBI4</accession>
<protein>
    <recommendedName>
        <fullName evidence="2">BTB domain-containing protein</fullName>
    </recommendedName>
</protein>
<sequence length="633" mass="72330">MVQEGLNANFLLVLRPYIWDILGWLAAHCGEDFSPNMHFNEFCMSILITSACLAFVDSIRKGRYIHQNDINNTLSSESACRAVLMMIYSPCKFIASKARLILFEVLKPQGKEYLKYLLDNLNYTSYGDKFGTPDMRQTVINLMGLTCYSGLPQYRRRVIKSEGIQTLLAFMKWCLSNHVHIERLSFSPHLHYTFCERTCCWVSEDWEGREFLLLLSLWGLAELLHHSDLVRNHQDIFSGEMYYTESQLINKLEEICSDSSTPGPRWYAAYILSFFGMYGFPSKFGKRIGKALNEKEYADMKLLLTNGDSLSVHGIVLMVRCPALLPPKELPVIEKTSDALSVRQDTMNLCNKFRKEVCLSPHVDHQALAKLLEYIYLGYLQAGEELVKKLKTFAKRCNLKPLLQMLSRKSPKWGTPIPSSDLTLALGPAGCHFSDIILEAKATELMCWTCCVCSLSVPHMHVHKVILWSSCDYLRALFQSGMRESHSEIINVPISWEALVKLVDWFYSDELPKPPSGCSWDNMDTEEKLHELQQYVELCWLAEFWFLEDVQQDCSKIIVSCLDSARHLSVKIIQVAANFSQWKLAEVAANYMAPLYRQLNDSGDLEGLDEELVDMVRAASVRLSQAGSNHCRS</sequence>
<evidence type="ECO:0000259" key="2">
    <source>
        <dbReference type="PROSITE" id="PS50097"/>
    </source>
</evidence>
<feature type="domain" description="BTB" evidence="2">
    <location>
        <begin position="434"/>
        <end position="515"/>
    </location>
</feature>